<dbReference type="EMBL" id="JBIYXZ010002072">
    <property type="protein sequence ID" value="KAL3061397.1"/>
    <property type="molecule type" value="Genomic_DNA"/>
</dbReference>
<protein>
    <submittedName>
        <fullName evidence="1">Uncharacterized protein</fullName>
    </submittedName>
</protein>
<organism evidence="1 2">
    <name type="scientific">Pagothenia borchgrevinki</name>
    <name type="common">Bald rockcod</name>
    <name type="synonym">Trematomus borchgrevinki</name>
    <dbReference type="NCBI Taxonomy" id="8213"/>
    <lineage>
        <taxon>Eukaryota</taxon>
        <taxon>Metazoa</taxon>
        <taxon>Chordata</taxon>
        <taxon>Craniata</taxon>
        <taxon>Vertebrata</taxon>
        <taxon>Euteleostomi</taxon>
        <taxon>Actinopterygii</taxon>
        <taxon>Neopterygii</taxon>
        <taxon>Teleostei</taxon>
        <taxon>Neoteleostei</taxon>
        <taxon>Acanthomorphata</taxon>
        <taxon>Eupercaria</taxon>
        <taxon>Perciformes</taxon>
        <taxon>Notothenioidei</taxon>
        <taxon>Nototheniidae</taxon>
        <taxon>Pagothenia</taxon>
    </lineage>
</organism>
<name>A0ABD2H5N6_PAGBO</name>
<evidence type="ECO:0000313" key="1">
    <source>
        <dbReference type="EMBL" id="KAL3061397.1"/>
    </source>
</evidence>
<sequence length="73" mass="8295">MEYSMSEGEWVQANTNRTVSFQRLTEHFLALFAACPSLREDVEKELNVLKISDGDYDVRGLSVWGDLLSAINK</sequence>
<keyword evidence="2" id="KW-1185">Reference proteome</keyword>
<reference evidence="1 2" key="2">
    <citation type="journal article" date="2024" name="G3 (Bethesda)">
        <title>The genome of the cryopelagic Antarctic bald notothen, Trematomus borchgrevinki.</title>
        <authorList>
            <person name="Rayamajhi N."/>
            <person name="Rivera-Colon A.G."/>
            <person name="Minhas B.F."/>
            <person name="Cheng C.C."/>
            <person name="Catchen J.M."/>
        </authorList>
    </citation>
    <scope>NUCLEOTIDE SEQUENCE [LARGE SCALE GENOMIC DNA]</scope>
    <source>
        <strain evidence="1">AGRC-2024</strain>
    </source>
</reference>
<reference evidence="1 2" key="1">
    <citation type="journal article" date="2022" name="G3 (Bethesda)">
        <title>Evaluating Illumina-, Nanopore-, and PacBio-based genome assembly strategies with the bald notothen, Trematomus borchgrevinki.</title>
        <authorList>
            <person name="Rayamajhi N."/>
            <person name="Cheng C.C."/>
            <person name="Catchen J.M."/>
        </authorList>
    </citation>
    <scope>NUCLEOTIDE SEQUENCE [LARGE SCALE GENOMIC DNA]</scope>
    <source>
        <strain evidence="1">AGRC-2024</strain>
    </source>
</reference>
<dbReference type="AlphaFoldDB" id="A0ABD2H5N6"/>
<accession>A0ABD2H5N6</accession>
<dbReference type="Gene3D" id="1.25.40.490">
    <property type="match status" value="1"/>
</dbReference>
<comment type="caution">
    <text evidence="1">The sequence shown here is derived from an EMBL/GenBank/DDBJ whole genome shotgun (WGS) entry which is preliminary data.</text>
</comment>
<proteinExistence type="predicted"/>
<dbReference type="InterPro" id="IPR038505">
    <property type="entry name" value="FANCF_C_sf"/>
</dbReference>
<evidence type="ECO:0000313" key="2">
    <source>
        <dbReference type="Proteomes" id="UP001619887"/>
    </source>
</evidence>
<dbReference type="Pfam" id="PF11107">
    <property type="entry name" value="FANCF"/>
    <property type="match status" value="1"/>
</dbReference>
<dbReference type="Proteomes" id="UP001619887">
    <property type="component" value="Unassembled WGS sequence"/>
</dbReference>
<dbReference type="InterPro" id="IPR035428">
    <property type="entry name" value="FANCF"/>
</dbReference>
<gene>
    <name evidence="1" type="ORF">OYC64_009556</name>
</gene>